<keyword evidence="3 5" id="KW-0663">Pyridoxal phosphate</keyword>
<dbReference type="AlphaFoldDB" id="A0A0F6RBD6"/>
<evidence type="ECO:0000256" key="1">
    <source>
        <dbReference type="ARBA" id="ARBA00001933"/>
    </source>
</evidence>
<protein>
    <submittedName>
        <fullName evidence="7">Pyridoxal-5'-phosphate-dependent enzyme, beta subunit</fullName>
    </submittedName>
</protein>
<evidence type="ECO:0000259" key="6">
    <source>
        <dbReference type="Pfam" id="PF00291"/>
    </source>
</evidence>
<accession>A0A0F6RBD6</accession>
<dbReference type="OrthoDB" id="9801249at2"/>
<dbReference type="RefSeq" id="WP_046560654.1">
    <property type="nucleotide sequence ID" value="NZ_CP010975.1"/>
</dbReference>
<evidence type="ECO:0000313" key="7">
    <source>
        <dbReference type="EMBL" id="AKE51463.1"/>
    </source>
</evidence>
<feature type="domain" description="Tryptophan synthase beta chain-like PALP" evidence="6">
    <location>
        <begin position="16"/>
        <end position="285"/>
    </location>
</feature>
<dbReference type="HOGENOM" id="CLU_048897_0_0_6"/>
<dbReference type="InterPro" id="IPR027278">
    <property type="entry name" value="ACCD_DCysDesulf"/>
</dbReference>
<reference evidence="7 8" key="1">
    <citation type="submission" date="2015-02" db="EMBL/GenBank/DDBJ databases">
        <title>Complete genome sequence of Kangiella geojedonensis strain YCS-5T.</title>
        <authorList>
            <person name="Kim K.M."/>
        </authorList>
    </citation>
    <scope>NUCLEOTIDE SEQUENCE [LARGE SCALE GENOMIC DNA]</scope>
    <source>
        <strain evidence="7 8">YCS-5</strain>
    </source>
</reference>
<comment type="cofactor">
    <cofactor evidence="1">
        <name>pyridoxal 5'-phosphate</name>
        <dbReference type="ChEBI" id="CHEBI:597326"/>
    </cofactor>
</comment>
<feature type="modified residue" description="N6-(pyridoxal phosphate)lysine" evidence="5">
    <location>
        <position position="40"/>
    </location>
</feature>
<evidence type="ECO:0000256" key="4">
    <source>
        <dbReference type="PIRSR" id="PIRSR006278-1"/>
    </source>
</evidence>
<dbReference type="SUPFAM" id="SSF53686">
    <property type="entry name" value="Tryptophan synthase beta subunit-like PLP-dependent enzymes"/>
    <property type="match status" value="1"/>
</dbReference>
<dbReference type="PANTHER" id="PTHR43780:SF2">
    <property type="entry name" value="1-AMINOCYCLOPROPANE-1-CARBOXYLATE DEAMINASE-RELATED"/>
    <property type="match status" value="1"/>
</dbReference>
<gene>
    <name evidence="7" type="ORF">TQ33_0478</name>
</gene>
<evidence type="ECO:0000313" key="8">
    <source>
        <dbReference type="Proteomes" id="UP000034071"/>
    </source>
</evidence>
<dbReference type="PANTHER" id="PTHR43780">
    <property type="entry name" value="1-AMINOCYCLOPROPANE-1-CARBOXYLATE DEAMINASE-RELATED"/>
    <property type="match status" value="1"/>
</dbReference>
<dbReference type="Pfam" id="PF00291">
    <property type="entry name" value="PALP"/>
    <property type="match status" value="1"/>
</dbReference>
<dbReference type="GO" id="GO:0019148">
    <property type="term" value="F:D-cysteine desulfhydrase activity"/>
    <property type="evidence" value="ECO:0007669"/>
    <property type="project" value="TreeGrafter"/>
</dbReference>
<sequence length="293" mass="32443">MITLNSSPIHAVSWKLADDRSVRIDIKRDDLLHPVISGNKWRKLKHLISDAQQKGCLELISMGGNWSNHLHALAYAGFSMGLKTRALVRAHPDQALTPTLLDCKKWGMVLEFTDRKTYAELRQKISWDSFDSEYPGSYWFSEGGFSSLAIQGVEDMKAEVDCKYDYIFAGCGSGATVCGLARAFPESYVVGVAAFSGADYLKETLSQHLKQAGRKAENWAIDTKHHCGGFAKSSEELETLIEELELFNSFKLDPIYNGKTFLALNSWLCSATIPSGSRVLVIHTGGLQGARKT</sequence>
<feature type="active site" description="Nucleophile" evidence="4">
    <location>
        <position position="67"/>
    </location>
</feature>
<evidence type="ECO:0000256" key="2">
    <source>
        <dbReference type="ARBA" id="ARBA00008639"/>
    </source>
</evidence>
<proteinExistence type="inferred from homology"/>
<keyword evidence="8" id="KW-1185">Reference proteome</keyword>
<evidence type="ECO:0000256" key="3">
    <source>
        <dbReference type="ARBA" id="ARBA00022898"/>
    </source>
</evidence>
<organism evidence="7 8">
    <name type="scientific">Kangiella geojedonensis</name>
    <dbReference type="NCBI Taxonomy" id="914150"/>
    <lineage>
        <taxon>Bacteria</taxon>
        <taxon>Pseudomonadati</taxon>
        <taxon>Pseudomonadota</taxon>
        <taxon>Gammaproteobacteria</taxon>
        <taxon>Kangiellales</taxon>
        <taxon>Kangiellaceae</taxon>
        <taxon>Kangiella</taxon>
    </lineage>
</organism>
<comment type="similarity">
    <text evidence="2">Belongs to the ACC deaminase/D-cysteine desulfhydrase family.</text>
</comment>
<dbReference type="PATRIC" id="fig|914150.5.peg.484"/>
<dbReference type="Gene3D" id="3.40.50.1100">
    <property type="match status" value="2"/>
</dbReference>
<name>A0A0F6RBD6_9GAMM</name>
<dbReference type="PIRSF" id="PIRSF006278">
    <property type="entry name" value="ACCD_DCysDesulf"/>
    <property type="match status" value="1"/>
</dbReference>
<dbReference type="STRING" id="914150.TQ33_0478"/>
<evidence type="ECO:0000256" key="5">
    <source>
        <dbReference type="PIRSR" id="PIRSR006278-2"/>
    </source>
</evidence>
<dbReference type="EMBL" id="CP010975">
    <property type="protein sequence ID" value="AKE51463.1"/>
    <property type="molecule type" value="Genomic_DNA"/>
</dbReference>
<dbReference type="InterPro" id="IPR001926">
    <property type="entry name" value="TrpB-like_PALP"/>
</dbReference>
<dbReference type="Proteomes" id="UP000034071">
    <property type="component" value="Chromosome"/>
</dbReference>
<dbReference type="KEGG" id="kge:TQ33_0478"/>
<dbReference type="InterPro" id="IPR036052">
    <property type="entry name" value="TrpB-like_PALP_sf"/>
</dbReference>